<comment type="caution">
    <text evidence="2">The sequence shown here is derived from an EMBL/GenBank/DDBJ whole genome shotgun (WGS) entry which is preliminary data.</text>
</comment>
<gene>
    <name evidence="2" type="ORF">PVAG01_07564</name>
</gene>
<organism evidence="2 3">
    <name type="scientific">Phlyctema vagabunda</name>
    <dbReference type="NCBI Taxonomy" id="108571"/>
    <lineage>
        <taxon>Eukaryota</taxon>
        <taxon>Fungi</taxon>
        <taxon>Dikarya</taxon>
        <taxon>Ascomycota</taxon>
        <taxon>Pezizomycotina</taxon>
        <taxon>Leotiomycetes</taxon>
        <taxon>Helotiales</taxon>
        <taxon>Dermateaceae</taxon>
        <taxon>Phlyctema</taxon>
    </lineage>
</organism>
<accession>A0ABR4PCS1</accession>
<reference evidence="2 3" key="1">
    <citation type="submission" date="2024-06" db="EMBL/GenBank/DDBJ databases">
        <title>Complete genome of Phlyctema vagabunda strain 19-DSS-EL-015.</title>
        <authorList>
            <person name="Fiorenzani C."/>
        </authorList>
    </citation>
    <scope>NUCLEOTIDE SEQUENCE [LARGE SCALE GENOMIC DNA]</scope>
    <source>
        <strain evidence="2 3">19-DSS-EL-015</strain>
    </source>
</reference>
<feature type="region of interest" description="Disordered" evidence="1">
    <location>
        <begin position="93"/>
        <end position="234"/>
    </location>
</feature>
<feature type="compositionally biased region" description="Basic and acidic residues" evidence="1">
    <location>
        <begin position="344"/>
        <end position="372"/>
    </location>
</feature>
<keyword evidence="3" id="KW-1185">Reference proteome</keyword>
<feature type="region of interest" description="Disordered" evidence="1">
    <location>
        <begin position="1"/>
        <end position="75"/>
    </location>
</feature>
<proteinExistence type="predicted"/>
<feature type="compositionally biased region" description="Polar residues" evidence="1">
    <location>
        <begin position="160"/>
        <end position="174"/>
    </location>
</feature>
<protein>
    <submittedName>
        <fullName evidence="2">Uncharacterized protein</fullName>
    </submittedName>
</protein>
<evidence type="ECO:0000313" key="3">
    <source>
        <dbReference type="Proteomes" id="UP001629113"/>
    </source>
</evidence>
<feature type="compositionally biased region" description="Basic and acidic residues" evidence="1">
    <location>
        <begin position="136"/>
        <end position="146"/>
    </location>
</feature>
<feature type="region of interest" description="Disordered" evidence="1">
    <location>
        <begin position="448"/>
        <end position="492"/>
    </location>
</feature>
<evidence type="ECO:0000256" key="1">
    <source>
        <dbReference type="SAM" id="MobiDB-lite"/>
    </source>
</evidence>
<feature type="compositionally biased region" description="Acidic residues" evidence="1">
    <location>
        <begin position="482"/>
        <end position="492"/>
    </location>
</feature>
<sequence>MDGFKSVDLGAGRPRDVSPSRSVDNEWVMVKNPSQNEPEGTELDNPDHPKSQTEEVETKDDAQATSQIEQDTKTWRSSVRKLLARLDEQIRGRLAIITPEQPLEGPPRAFSPARIYEPPAVPVPDARIPLTRKATKKPEDNRKADVPECNALHDSPKQVPDNTPEQQVATNNSTPKKRPSKKEASGSRTFTFVAEDIETLRSDGETSKSQPIDIPKRVITEASEAEPEASRSKTLKAPDRNTIIIDELSPDRHDPPAFPHGIPKDELLGHRMNDLTFIRAISKAELEASKPGGRKSPAGNTMMPDGWPGITTHDLVSHLYPLFPSVLPGAGLHSDAMRGVNPDRMADTEPDKERNVGKRETESKKGDVMSCRKDRRGHVRFFNSANASNHHSRDTNQERGSATRATHKNENAKFVGRVPNAVDVDLVNQKVEPNTFGCPNIVLTGLEGYQAPSGGASLTGGRKVERKSRAESKPAAISDSTESSEDSDDSDE</sequence>
<dbReference type="Proteomes" id="UP001629113">
    <property type="component" value="Unassembled WGS sequence"/>
</dbReference>
<feature type="region of interest" description="Disordered" evidence="1">
    <location>
        <begin position="342"/>
        <end position="414"/>
    </location>
</feature>
<name>A0ABR4PCS1_9HELO</name>
<evidence type="ECO:0000313" key="2">
    <source>
        <dbReference type="EMBL" id="KAL3421119.1"/>
    </source>
</evidence>
<dbReference type="EMBL" id="JBFCZG010000006">
    <property type="protein sequence ID" value="KAL3421119.1"/>
    <property type="molecule type" value="Genomic_DNA"/>
</dbReference>